<dbReference type="EMBL" id="MCBQ01005062">
    <property type="protein sequence ID" value="RKF79927.1"/>
    <property type="molecule type" value="Genomic_DNA"/>
</dbReference>
<evidence type="ECO:0000313" key="2">
    <source>
        <dbReference type="EMBL" id="RKF79927.1"/>
    </source>
</evidence>
<feature type="compositionally biased region" description="Basic and acidic residues" evidence="1">
    <location>
        <begin position="49"/>
        <end position="72"/>
    </location>
</feature>
<dbReference type="AlphaFoldDB" id="A0A420IZE1"/>
<reference evidence="2 3" key="1">
    <citation type="journal article" date="2018" name="BMC Genomics">
        <title>Comparative genome analyses reveal sequence features reflecting distinct modes of host-adaptation between dicot and monocot powdery mildew.</title>
        <authorList>
            <person name="Wu Y."/>
            <person name="Ma X."/>
            <person name="Pan Z."/>
            <person name="Kale S.D."/>
            <person name="Song Y."/>
            <person name="King H."/>
            <person name="Zhang Q."/>
            <person name="Presley C."/>
            <person name="Deng X."/>
            <person name="Wei C.I."/>
            <person name="Xiao S."/>
        </authorList>
    </citation>
    <scope>NUCLEOTIDE SEQUENCE [LARGE SCALE GENOMIC DNA]</scope>
    <source>
        <strain evidence="2">UMSG3</strain>
    </source>
</reference>
<accession>A0A420IZE1</accession>
<gene>
    <name evidence="2" type="ORF">GcM3_050029</name>
</gene>
<comment type="caution">
    <text evidence="2">The sequence shown here is derived from an EMBL/GenBank/DDBJ whole genome shotgun (WGS) entry which is preliminary data.</text>
</comment>
<evidence type="ECO:0000256" key="1">
    <source>
        <dbReference type="SAM" id="MobiDB-lite"/>
    </source>
</evidence>
<keyword evidence="3" id="KW-1185">Reference proteome</keyword>
<proteinExistence type="predicted"/>
<protein>
    <submittedName>
        <fullName evidence="2">Uncharacterized protein</fullName>
    </submittedName>
</protein>
<organism evidence="2 3">
    <name type="scientific">Golovinomyces cichoracearum</name>
    <dbReference type="NCBI Taxonomy" id="62708"/>
    <lineage>
        <taxon>Eukaryota</taxon>
        <taxon>Fungi</taxon>
        <taxon>Dikarya</taxon>
        <taxon>Ascomycota</taxon>
        <taxon>Pezizomycotina</taxon>
        <taxon>Leotiomycetes</taxon>
        <taxon>Erysiphales</taxon>
        <taxon>Erysiphaceae</taxon>
        <taxon>Golovinomyces</taxon>
    </lineage>
</organism>
<dbReference type="Proteomes" id="UP000283383">
    <property type="component" value="Unassembled WGS sequence"/>
</dbReference>
<sequence length="93" mass="10577">MWVYHEGSVTSRAGWQGPYSLLSVADTRTILKLPSGPIVFPTTDVKRSYGEHLDREGQLFEEKSTKRSRDDQDSNANKHLRNLSMNNLSLFPP</sequence>
<feature type="compositionally biased region" description="Polar residues" evidence="1">
    <location>
        <begin position="83"/>
        <end position="93"/>
    </location>
</feature>
<feature type="region of interest" description="Disordered" evidence="1">
    <location>
        <begin position="49"/>
        <end position="93"/>
    </location>
</feature>
<evidence type="ECO:0000313" key="3">
    <source>
        <dbReference type="Proteomes" id="UP000283383"/>
    </source>
</evidence>
<name>A0A420IZE1_9PEZI</name>